<evidence type="ECO:0000313" key="2">
    <source>
        <dbReference type="EMBL" id="KAK1744075.1"/>
    </source>
</evidence>
<name>A0AAD9DFM8_9STRA</name>
<evidence type="ECO:0000313" key="3">
    <source>
        <dbReference type="Proteomes" id="UP001224775"/>
    </source>
</evidence>
<accession>A0AAD9DFM8</accession>
<keyword evidence="3" id="KW-1185">Reference proteome</keyword>
<proteinExistence type="predicted"/>
<feature type="region of interest" description="Disordered" evidence="1">
    <location>
        <begin position="1"/>
        <end position="64"/>
    </location>
</feature>
<feature type="compositionally biased region" description="Low complexity" evidence="1">
    <location>
        <begin position="33"/>
        <end position="44"/>
    </location>
</feature>
<dbReference type="Proteomes" id="UP001224775">
    <property type="component" value="Unassembled WGS sequence"/>
</dbReference>
<evidence type="ECO:0000256" key="1">
    <source>
        <dbReference type="SAM" id="MobiDB-lite"/>
    </source>
</evidence>
<dbReference type="AlphaFoldDB" id="A0AAD9DFM8"/>
<feature type="compositionally biased region" description="Gly residues" evidence="1">
    <location>
        <begin position="7"/>
        <end position="17"/>
    </location>
</feature>
<sequence>MSLAATGGAGMAGGGGLAMSAMAHGGPSAMATHQAHSQQHGHSSIPGGTHSALEHRMRPSVQIC</sequence>
<protein>
    <submittedName>
        <fullName evidence="2">Uncharacterized protein</fullName>
    </submittedName>
</protein>
<gene>
    <name evidence="2" type="ORF">QTG54_005672</name>
</gene>
<dbReference type="EMBL" id="JATAAI010000008">
    <property type="protein sequence ID" value="KAK1744075.1"/>
    <property type="molecule type" value="Genomic_DNA"/>
</dbReference>
<comment type="caution">
    <text evidence="2">The sequence shown here is derived from an EMBL/GenBank/DDBJ whole genome shotgun (WGS) entry which is preliminary data.</text>
</comment>
<reference evidence="2" key="1">
    <citation type="submission" date="2023-06" db="EMBL/GenBank/DDBJ databases">
        <title>Survivors Of The Sea: Transcriptome response of Skeletonema marinoi to long-term dormancy.</title>
        <authorList>
            <person name="Pinder M.I.M."/>
            <person name="Kourtchenko O."/>
            <person name="Robertson E.K."/>
            <person name="Larsson T."/>
            <person name="Maumus F."/>
            <person name="Osuna-Cruz C.M."/>
            <person name="Vancaester E."/>
            <person name="Stenow R."/>
            <person name="Vandepoele K."/>
            <person name="Ploug H."/>
            <person name="Bruchert V."/>
            <person name="Godhe A."/>
            <person name="Topel M."/>
        </authorList>
    </citation>
    <scope>NUCLEOTIDE SEQUENCE</scope>
    <source>
        <strain evidence="2">R05AC</strain>
    </source>
</reference>
<organism evidence="2 3">
    <name type="scientific">Skeletonema marinoi</name>
    <dbReference type="NCBI Taxonomy" id="267567"/>
    <lineage>
        <taxon>Eukaryota</taxon>
        <taxon>Sar</taxon>
        <taxon>Stramenopiles</taxon>
        <taxon>Ochrophyta</taxon>
        <taxon>Bacillariophyta</taxon>
        <taxon>Coscinodiscophyceae</taxon>
        <taxon>Thalassiosirophycidae</taxon>
        <taxon>Thalassiosirales</taxon>
        <taxon>Skeletonemataceae</taxon>
        <taxon>Skeletonema</taxon>
        <taxon>Skeletonema marinoi-dohrnii complex</taxon>
    </lineage>
</organism>